<evidence type="ECO:0000256" key="1">
    <source>
        <dbReference type="SAM" id="MobiDB-lite"/>
    </source>
</evidence>
<gene>
    <name evidence="3" type="ORF">GV68_06200</name>
</gene>
<feature type="region of interest" description="Disordered" evidence="1">
    <location>
        <begin position="48"/>
        <end position="77"/>
    </location>
</feature>
<keyword evidence="4" id="KW-1185">Reference proteome</keyword>
<feature type="compositionally biased region" description="Basic and acidic residues" evidence="1">
    <location>
        <begin position="67"/>
        <end position="77"/>
    </location>
</feature>
<organism evidence="3 4">
    <name type="scientific">Pseudorhizobium pelagicum</name>
    <dbReference type="NCBI Taxonomy" id="1509405"/>
    <lineage>
        <taxon>Bacteria</taxon>
        <taxon>Pseudomonadati</taxon>
        <taxon>Pseudomonadota</taxon>
        <taxon>Alphaproteobacteria</taxon>
        <taxon>Hyphomicrobiales</taxon>
        <taxon>Rhizobiaceae</taxon>
        <taxon>Rhizobium/Agrobacterium group</taxon>
        <taxon>Pseudorhizobium</taxon>
    </lineage>
</organism>
<accession>A0A922TAS9</accession>
<sequence>MRKILLTASLVLVAGMAIVRAASAAEGEDFQGAELALGIMPVDQVVTGGPRWKKPGVSRMPTSQDNRQPHDSAKGAR</sequence>
<dbReference type="AlphaFoldDB" id="A0A922TAS9"/>
<dbReference type="EMBL" id="JOKJ01000015">
    <property type="protein sequence ID" value="KEQ06647.1"/>
    <property type="molecule type" value="Genomic_DNA"/>
</dbReference>
<proteinExistence type="predicted"/>
<evidence type="ECO:0000313" key="4">
    <source>
        <dbReference type="Proteomes" id="UP000052167"/>
    </source>
</evidence>
<evidence type="ECO:0000256" key="2">
    <source>
        <dbReference type="SAM" id="SignalP"/>
    </source>
</evidence>
<dbReference type="RefSeq" id="WP_037167592.1">
    <property type="nucleotide sequence ID" value="NZ_JOKI01000018.1"/>
</dbReference>
<name>A0A922TAS9_9HYPH</name>
<feature type="signal peptide" evidence="2">
    <location>
        <begin position="1"/>
        <end position="24"/>
    </location>
</feature>
<keyword evidence="2" id="KW-0732">Signal</keyword>
<dbReference type="Proteomes" id="UP000052167">
    <property type="component" value="Unassembled WGS sequence"/>
</dbReference>
<comment type="caution">
    <text evidence="3">The sequence shown here is derived from an EMBL/GenBank/DDBJ whole genome shotgun (WGS) entry which is preliminary data.</text>
</comment>
<feature type="chain" id="PRO_5038124831" evidence="2">
    <location>
        <begin position="25"/>
        <end position="77"/>
    </location>
</feature>
<protein>
    <submittedName>
        <fullName evidence="3">Uncharacterized protein</fullName>
    </submittedName>
</protein>
<dbReference type="OrthoDB" id="8410723at2"/>
<reference evidence="3 4" key="1">
    <citation type="submission" date="2014-06" db="EMBL/GenBank/DDBJ databases">
        <title>Rhizobium pelagicum/R2-400B4.</title>
        <authorList>
            <person name="Kimes N.E."/>
            <person name="Lopez-Perez M."/>
        </authorList>
    </citation>
    <scope>NUCLEOTIDE SEQUENCE [LARGE SCALE GENOMIC DNA]</scope>
    <source>
        <strain evidence="3 4">R2-400B4</strain>
    </source>
</reference>
<evidence type="ECO:0000313" key="3">
    <source>
        <dbReference type="EMBL" id="KEQ06647.1"/>
    </source>
</evidence>